<comment type="caution">
    <text evidence="2">The sequence shown here is derived from an EMBL/GenBank/DDBJ whole genome shotgun (WGS) entry which is preliminary data.</text>
</comment>
<gene>
    <name evidence="2" type="ORF">CCACVL1_22338</name>
</gene>
<dbReference type="Gramene" id="OMO63714">
    <property type="protein sequence ID" value="OMO63714"/>
    <property type="gene ID" value="CCACVL1_22338"/>
</dbReference>
<dbReference type="PANTHER" id="PTHR34427:SF5">
    <property type="entry name" value="DUF4283 DOMAIN-CONTAINING PROTEIN"/>
    <property type="match status" value="1"/>
</dbReference>
<organism evidence="2 3">
    <name type="scientific">Corchorus capsularis</name>
    <name type="common">Jute</name>
    <dbReference type="NCBI Taxonomy" id="210143"/>
    <lineage>
        <taxon>Eukaryota</taxon>
        <taxon>Viridiplantae</taxon>
        <taxon>Streptophyta</taxon>
        <taxon>Embryophyta</taxon>
        <taxon>Tracheophyta</taxon>
        <taxon>Spermatophyta</taxon>
        <taxon>Magnoliopsida</taxon>
        <taxon>eudicotyledons</taxon>
        <taxon>Gunneridae</taxon>
        <taxon>Pentapetalae</taxon>
        <taxon>rosids</taxon>
        <taxon>malvids</taxon>
        <taxon>Malvales</taxon>
        <taxon>Malvaceae</taxon>
        <taxon>Grewioideae</taxon>
        <taxon>Apeibeae</taxon>
        <taxon>Corchorus</taxon>
    </lineage>
</organism>
<reference evidence="2 3" key="1">
    <citation type="submission" date="2013-09" db="EMBL/GenBank/DDBJ databases">
        <title>Corchorus capsularis genome sequencing.</title>
        <authorList>
            <person name="Alam M."/>
            <person name="Haque M.S."/>
            <person name="Islam M.S."/>
            <person name="Emdad E.M."/>
            <person name="Islam M.M."/>
            <person name="Ahmed B."/>
            <person name="Halim A."/>
            <person name="Hossen Q.M.M."/>
            <person name="Hossain M.Z."/>
            <person name="Ahmed R."/>
            <person name="Khan M.M."/>
            <person name="Islam R."/>
            <person name="Rashid M.M."/>
            <person name="Khan S.A."/>
            <person name="Rahman M.S."/>
            <person name="Alam M."/>
        </authorList>
    </citation>
    <scope>NUCLEOTIDE SEQUENCE [LARGE SCALE GENOMIC DNA]</scope>
    <source>
        <strain evidence="3">cv. CVL-1</strain>
        <tissue evidence="2">Whole seedling</tissue>
    </source>
</reference>
<proteinExistence type="predicted"/>
<protein>
    <recommendedName>
        <fullName evidence="4">DUF4283 domain-containing protein</fullName>
    </recommendedName>
</protein>
<dbReference type="AlphaFoldDB" id="A0A1R3H025"/>
<feature type="region of interest" description="Disordered" evidence="1">
    <location>
        <begin position="93"/>
        <end position="125"/>
    </location>
</feature>
<sequence>MIRLTLESIPLQLWHDLFFMEIGNLWGSFITLDDSTSKKCRFDLARILVSIKRYTKIPSKIVISHNGGHFEVPISTEPFRDFISFKSDRNLPYSDNDQISEDNSSTDNLSDSKLNDDSSPSMQDVEAYEVDNIVGKRSCYYEMNDVGVCLSYRDREKQLI</sequence>
<dbReference type="Proteomes" id="UP000188268">
    <property type="component" value="Unassembled WGS sequence"/>
</dbReference>
<evidence type="ECO:0000313" key="3">
    <source>
        <dbReference type="Proteomes" id="UP000188268"/>
    </source>
</evidence>
<keyword evidence="3" id="KW-1185">Reference proteome</keyword>
<feature type="compositionally biased region" description="Low complexity" evidence="1">
    <location>
        <begin position="101"/>
        <end position="121"/>
    </location>
</feature>
<evidence type="ECO:0000313" key="2">
    <source>
        <dbReference type="EMBL" id="OMO63714.1"/>
    </source>
</evidence>
<dbReference type="OrthoDB" id="1000944at2759"/>
<dbReference type="PANTHER" id="PTHR34427">
    <property type="entry name" value="DUF4283 DOMAIN PROTEIN"/>
    <property type="match status" value="1"/>
</dbReference>
<name>A0A1R3H025_COCAP</name>
<accession>A0A1R3H025</accession>
<evidence type="ECO:0008006" key="4">
    <source>
        <dbReference type="Google" id="ProtNLM"/>
    </source>
</evidence>
<evidence type="ECO:0000256" key="1">
    <source>
        <dbReference type="SAM" id="MobiDB-lite"/>
    </source>
</evidence>
<dbReference type="EMBL" id="AWWV01012892">
    <property type="protein sequence ID" value="OMO63714.1"/>
    <property type="molecule type" value="Genomic_DNA"/>
</dbReference>